<dbReference type="PANTHER" id="PTHR43747:SF5">
    <property type="entry name" value="FAD-BINDING DOMAIN-CONTAINING PROTEIN"/>
    <property type="match status" value="1"/>
</dbReference>
<protein>
    <submittedName>
        <fullName evidence="3">Uncharacterized protein</fullName>
    </submittedName>
</protein>
<dbReference type="AlphaFoldDB" id="S3D182"/>
<dbReference type="GO" id="GO:0016491">
    <property type="term" value="F:oxidoreductase activity"/>
    <property type="evidence" value="ECO:0007669"/>
    <property type="project" value="UniProtKB-KW"/>
</dbReference>
<dbReference type="eggNOG" id="ENOG502RRAN">
    <property type="taxonomic scope" value="Eukaryota"/>
</dbReference>
<comment type="similarity">
    <text evidence="1">Belongs to the flavin-dependent halogenase family.</text>
</comment>
<name>S3D182_GLAL2</name>
<evidence type="ECO:0000256" key="2">
    <source>
        <dbReference type="ARBA" id="ARBA00023002"/>
    </source>
</evidence>
<keyword evidence="2" id="KW-0560">Oxidoreductase</keyword>
<dbReference type="PANTHER" id="PTHR43747">
    <property type="entry name" value="FAD-BINDING PROTEIN"/>
    <property type="match status" value="1"/>
</dbReference>
<reference evidence="3 4" key="1">
    <citation type="journal article" date="2013" name="BMC Genomics">
        <title>Genomics-driven discovery of the pneumocandin biosynthetic gene cluster in the fungus Glarea lozoyensis.</title>
        <authorList>
            <person name="Chen L."/>
            <person name="Yue Q."/>
            <person name="Zhang X."/>
            <person name="Xiang M."/>
            <person name="Wang C."/>
            <person name="Li S."/>
            <person name="Che Y."/>
            <person name="Ortiz-Lopez F.J."/>
            <person name="Bills G.F."/>
            <person name="Liu X."/>
            <person name="An Z."/>
        </authorList>
    </citation>
    <scope>NUCLEOTIDE SEQUENCE [LARGE SCALE GENOMIC DNA]</scope>
    <source>
        <strain evidence="4">ATCC 20868 / MF5171</strain>
    </source>
</reference>
<dbReference type="KEGG" id="glz:GLAREA_03881"/>
<dbReference type="HOGENOM" id="CLU_882940_0_0_1"/>
<gene>
    <name evidence="3" type="ORF">GLAREA_03881</name>
</gene>
<keyword evidence="4" id="KW-1185">Reference proteome</keyword>
<evidence type="ECO:0000313" key="4">
    <source>
        <dbReference type="Proteomes" id="UP000016922"/>
    </source>
</evidence>
<dbReference type="OrthoDB" id="5278911at2759"/>
<dbReference type="SUPFAM" id="SSF51905">
    <property type="entry name" value="FAD/NAD(P)-binding domain"/>
    <property type="match status" value="1"/>
</dbReference>
<dbReference type="GeneID" id="19462936"/>
<dbReference type="RefSeq" id="XP_008082325.1">
    <property type="nucleotide sequence ID" value="XM_008084134.1"/>
</dbReference>
<sequence length="315" mass="36151">MRWVVSIGFALRSDVVYPEDLSPYGTSEAEQKFNWVVSKYDKISKLMARHRLVKDLYGSGTTWFVRNNLGFRSPVVMGEHWLAIGDATGFTNPLYSPGINANMGISIYAAEMTNTYLSLKSCTGKRKLLTEYEEFCRNRIPNLQRMNTFNYVCMRSPDLGPLGPLWQYLIGTGNKAFQNARTFEFGNCKELLARWDWGVNEEEYIALSNMVIAMLAGRCDEELSTEQIEGVKGVSRLFLNSVMSKGKYRGRWSGLLRYYDDELKLHREKVDRDVLASRCRSCGEWKMLQGDVRKCPFCGYQHTIEESTKKIYVGT</sequence>
<evidence type="ECO:0000256" key="1">
    <source>
        <dbReference type="ARBA" id="ARBA00005706"/>
    </source>
</evidence>
<evidence type="ECO:0000313" key="3">
    <source>
        <dbReference type="EMBL" id="EPE30914.1"/>
    </source>
</evidence>
<dbReference type="InterPro" id="IPR050816">
    <property type="entry name" value="Flavin-dep_Halogenase_NPB"/>
</dbReference>
<dbReference type="EMBL" id="KE145363">
    <property type="protein sequence ID" value="EPE30914.1"/>
    <property type="molecule type" value="Genomic_DNA"/>
</dbReference>
<dbReference type="Gene3D" id="3.50.50.60">
    <property type="entry name" value="FAD/NAD(P)-binding domain"/>
    <property type="match status" value="1"/>
</dbReference>
<dbReference type="Proteomes" id="UP000016922">
    <property type="component" value="Unassembled WGS sequence"/>
</dbReference>
<dbReference type="InterPro" id="IPR036188">
    <property type="entry name" value="FAD/NAD-bd_sf"/>
</dbReference>
<dbReference type="STRING" id="1116229.S3D182"/>
<proteinExistence type="inferred from homology"/>
<accession>S3D182</accession>
<organism evidence="3 4">
    <name type="scientific">Glarea lozoyensis (strain ATCC 20868 / MF5171)</name>
    <dbReference type="NCBI Taxonomy" id="1116229"/>
    <lineage>
        <taxon>Eukaryota</taxon>
        <taxon>Fungi</taxon>
        <taxon>Dikarya</taxon>
        <taxon>Ascomycota</taxon>
        <taxon>Pezizomycotina</taxon>
        <taxon>Leotiomycetes</taxon>
        <taxon>Helotiales</taxon>
        <taxon>Helotiaceae</taxon>
        <taxon>Glarea</taxon>
    </lineage>
</organism>